<protein>
    <submittedName>
        <fullName evidence="2">Uncharacterized protein</fullName>
    </submittedName>
</protein>
<dbReference type="EMBL" id="HACA01012829">
    <property type="protein sequence ID" value="CDW30190.1"/>
    <property type="molecule type" value="Transcribed_RNA"/>
</dbReference>
<dbReference type="AlphaFoldDB" id="A0A0K2TWG6"/>
<reference evidence="2" key="1">
    <citation type="submission" date="2014-05" db="EMBL/GenBank/DDBJ databases">
        <authorList>
            <person name="Chronopoulou M."/>
        </authorList>
    </citation>
    <scope>NUCLEOTIDE SEQUENCE</scope>
    <source>
        <tissue evidence="2">Whole organism</tissue>
    </source>
</reference>
<feature type="region of interest" description="Disordered" evidence="1">
    <location>
        <begin position="88"/>
        <end position="124"/>
    </location>
</feature>
<proteinExistence type="predicted"/>
<name>A0A0K2TWG6_LEPSM</name>
<accession>A0A0K2TWG6</accession>
<evidence type="ECO:0000313" key="2">
    <source>
        <dbReference type="EMBL" id="CDW30190.1"/>
    </source>
</evidence>
<feature type="non-terminal residue" evidence="2">
    <location>
        <position position="1"/>
    </location>
</feature>
<sequence>AFRNAGTLPVPGRNIVHFYRGFRETGTLLVPGRHIVHPYRGFRDTNTLFTDTHFTSCNDHGSLPSSTRPKLRHSPYCSAFRRRTSVLPVDEKGLPNSSRASFADDPTAGRSRDPDPILVANVVP</sequence>
<evidence type="ECO:0000256" key="1">
    <source>
        <dbReference type="SAM" id="MobiDB-lite"/>
    </source>
</evidence>
<organism evidence="2">
    <name type="scientific">Lepeophtheirus salmonis</name>
    <name type="common">Salmon louse</name>
    <name type="synonym">Caligus salmonis</name>
    <dbReference type="NCBI Taxonomy" id="72036"/>
    <lineage>
        <taxon>Eukaryota</taxon>
        <taxon>Metazoa</taxon>
        <taxon>Ecdysozoa</taxon>
        <taxon>Arthropoda</taxon>
        <taxon>Crustacea</taxon>
        <taxon>Multicrustacea</taxon>
        <taxon>Hexanauplia</taxon>
        <taxon>Copepoda</taxon>
        <taxon>Siphonostomatoida</taxon>
        <taxon>Caligidae</taxon>
        <taxon>Lepeophtheirus</taxon>
    </lineage>
</organism>